<comment type="caution">
    <text evidence="1">The sequence shown here is derived from an EMBL/GenBank/DDBJ whole genome shotgun (WGS) entry which is preliminary data.</text>
</comment>
<dbReference type="AlphaFoldDB" id="A0A3M7RH62"/>
<reference evidence="1 2" key="1">
    <citation type="journal article" date="2018" name="Sci. Rep.">
        <title>Genomic signatures of local adaptation to the degree of environmental predictability in rotifers.</title>
        <authorList>
            <person name="Franch-Gras L."/>
            <person name="Hahn C."/>
            <person name="Garcia-Roger E.M."/>
            <person name="Carmona M.J."/>
            <person name="Serra M."/>
            <person name="Gomez A."/>
        </authorList>
    </citation>
    <scope>NUCLEOTIDE SEQUENCE [LARGE SCALE GENOMIC DNA]</scope>
    <source>
        <strain evidence="1">HYR1</strain>
    </source>
</reference>
<dbReference type="Proteomes" id="UP000276133">
    <property type="component" value="Unassembled WGS sequence"/>
</dbReference>
<dbReference type="EMBL" id="REGN01003386">
    <property type="protein sequence ID" value="RNA22891.1"/>
    <property type="molecule type" value="Genomic_DNA"/>
</dbReference>
<evidence type="ECO:0000313" key="2">
    <source>
        <dbReference type="Proteomes" id="UP000276133"/>
    </source>
</evidence>
<protein>
    <submittedName>
        <fullName evidence="1">Neurofibromin</fullName>
    </submittedName>
</protein>
<keyword evidence="2" id="KW-1185">Reference proteome</keyword>
<sequence length="63" mass="7039">MSIRLNANIESGLMKSKALGYHLDTQTRVAFMEILTQLLQQGTEFNTLLVKLCWPIVSNGSLT</sequence>
<gene>
    <name evidence="1" type="ORF">BpHYR1_019306</name>
</gene>
<organism evidence="1 2">
    <name type="scientific">Brachionus plicatilis</name>
    <name type="common">Marine rotifer</name>
    <name type="synonym">Brachionus muelleri</name>
    <dbReference type="NCBI Taxonomy" id="10195"/>
    <lineage>
        <taxon>Eukaryota</taxon>
        <taxon>Metazoa</taxon>
        <taxon>Spiralia</taxon>
        <taxon>Gnathifera</taxon>
        <taxon>Rotifera</taxon>
        <taxon>Eurotatoria</taxon>
        <taxon>Monogononta</taxon>
        <taxon>Pseudotrocha</taxon>
        <taxon>Ploima</taxon>
        <taxon>Brachionidae</taxon>
        <taxon>Brachionus</taxon>
    </lineage>
</organism>
<name>A0A3M7RH62_BRAPC</name>
<dbReference type="OrthoDB" id="6610676at2759"/>
<proteinExistence type="predicted"/>
<accession>A0A3M7RH62</accession>
<evidence type="ECO:0000313" key="1">
    <source>
        <dbReference type="EMBL" id="RNA22891.1"/>
    </source>
</evidence>
<dbReference type="STRING" id="10195.A0A3M7RH62"/>